<keyword evidence="8" id="KW-1185">Reference proteome</keyword>
<dbReference type="InterPro" id="IPR007055">
    <property type="entry name" value="BON_dom"/>
</dbReference>
<accession>A0A1G5Q6A1</accession>
<organism evidence="7 8">
    <name type="scientific">Thiohalomonas denitrificans</name>
    <dbReference type="NCBI Taxonomy" id="415747"/>
    <lineage>
        <taxon>Bacteria</taxon>
        <taxon>Pseudomonadati</taxon>
        <taxon>Pseudomonadota</taxon>
        <taxon>Gammaproteobacteria</taxon>
        <taxon>Thiohalomonadales</taxon>
        <taxon>Thiohalomonadaceae</taxon>
        <taxon>Thiohalomonas</taxon>
    </lineage>
</organism>
<comment type="subcellular location">
    <subcellularLocation>
        <location evidence="1">Periplasm</location>
    </subcellularLocation>
</comment>
<dbReference type="FunFam" id="3.30.1340.30:FF:000001">
    <property type="entry name" value="Molecular chaperone OsmY"/>
    <property type="match status" value="1"/>
</dbReference>
<dbReference type="PROSITE" id="PS50914">
    <property type="entry name" value="BON"/>
    <property type="match status" value="1"/>
</dbReference>
<evidence type="ECO:0000256" key="3">
    <source>
        <dbReference type="ARBA" id="ARBA00022737"/>
    </source>
</evidence>
<sequence>MKRISERIPVVIMLTLVMLLAGGCAGNGETRSTGQYVDDAALTSKVKTALFRDDDVSGFQVDVDSFKGRVQLSGFVDSEEQKLRAEQVARGIEGVQEVTNNLEVK</sequence>
<dbReference type="PROSITE" id="PS51257">
    <property type="entry name" value="PROKAR_LIPOPROTEIN"/>
    <property type="match status" value="1"/>
</dbReference>
<evidence type="ECO:0000256" key="1">
    <source>
        <dbReference type="ARBA" id="ARBA00004418"/>
    </source>
</evidence>
<dbReference type="AlphaFoldDB" id="A0A1G5Q6A1"/>
<evidence type="ECO:0000259" key="6">
    <source>
        <dbReference type="PROSITE" id="PS50914"/>
    </source>
</evidence>
<dbReference type="PANTHER" id="PTHR34606">
    <property type="entry name" value="BON DOMAIN-CONTAINING PROTEIN"/>
    <property type="match status" value="1"/>
</dbReference>
<dbReference type="InterPro" id="IPR014004">
    <property type="entry name" value="Transpt-assoc_nodulatn_dom_bac"/>
</dbReference>
<dbReference type="PANTHER" id="PTHR34606:SF15">
    <property type="entry name" value="BON DOMAIN-CONTAINING PROTEIN"/>
    <property type="match status" value="1"/>
</dbReference>
<dbReference type="Gene3D" id="3.30.1340.30">
    <property type="match status" value="1"/>
</dbReference>
<evidence type="ECO:0000313" key="7">
    <source>
        <dbReference type="EMBL" id="SCZ57148.1"/>
    </source>
</evidence>
<dbReference type="GO" id="GO:0042597">
    <property type="term" value="C:periplasmic space"/>
    <property type="evidence" value="ECO:0007669"/>
    <property type="project" value="UniProtKB-SubCell"/>
</dbReference>
<evidence type="ECO:0000313" key="8">
    <source>
        <dbReference type="Proteomes" id="UP000199648"/>
    </source>
</evidence>
<dbReference type="InterPro" id="IPR051686">
    <property type="entry name" value="Lipoprotein_DolP"/>
</dbReference>
<dbReference type="OrthoDB" id="7360581at2"/>
<proteinExistence type="predicted"/>
<dbReference type="SMART" id="SM00749">
    <property type="entry name" value="BON"/>
    <property type="match status" value="1"/>
</dbReference>
<keyword evidence="2" id="KW-0732">Signal</keyword>
<protein>
    <recommendedName>
        <fullName evidence="5">Osmotically-inducible protein Y</fullName>
    </recommendedName>
</protein>
<reference evidence="7 8" key="1">
    <citation type="submission" date="2016-10" db="EMBL/GenBank/DDBJ databases">
        <authorList>
            <person name="de Groot N.N."/>
        </authorList>
    </citation>
    <scope>NUCLEOTIDE SEQUENCE [LARGE SCALE GENOMIC DNA]</scope>
    <source>
        <strain evidence="7 8">HLD2</strain>
    </source>
</reference>
<feature type="domain" description="BON" evidence="6">
    <location>
        <begin position="38"/>
        <end position="105"/>
    </location>
</feature>
<evidence type="ECO:0000256" key="2">
    <source>
        <dbReference type="ARBA" id="ARBA00022729"/>
    </source>
</evidence>
<evidence type="ECO:0000256" key="5">
    <source>
        <dbReference type="ARBA" id="ARBA00070588"/>
    </source>
</evidence>
<dbReference type="Pfam" id="PF04972">
    <property type="entry name" value="BON"/>
    <property type="match status" value="1"/>
</dbReference>
<dbReference type="Proteomes" id="UP000199648">
    <property type="component" value="Unassembled WGS sequence"/>
</dbReference>
<dbReference type="RefSeq" id="WP_092994456.1">
    <property type="nucleotide sequence ID" value="NZ_FMWD01000004.1"/>
</dbReference>
<keyword evidence="4" id="KW-0574">Periplasm</keyword>
<keyword evidence="3" id="KW-0677">Repeat</keyword>
<dbReference type="EMBL" id="FMWD01000004">
    <property type="protein sequence ID" value="SCZ57148.1"/>
    <property type="molecule type" value="Genomic_DNA"/>
</dbReference>
<name>A0A1G5Q6A1_9GAMM</name>
<gene>
    <name evidence="7" type="ORF">SAMN03097708_01373</name>
</gene>
<evidence type="ECO:0000256" key="4">
    <source>
        <dbReference type="ARBA" id="ARBA00022764"/>
    </source>
</evidence>
<dbReference type="STRING" id="415747.SAMN03097708_01373"/>